<reference evidence="2 3" key="4">
    <citation type="journal article" date="2011" name="BMC Genomics">
        <title>RNA-Seq improves annotation of protein-coding genes in the cucumber genome.</title>
        <authorList>
            <person name="Li Z."/>
            <person name="Zhang Z."/>
            <person name="Yan P."/>
            <person name="Huang S."/>
            <person name="Fei Z."/>
            <person name="Lin K."/>
        </authorList>
    </citation>
    <scope>NUCLEOTIDE SEQUENCE [LARGE SCALE GENOMIC DNA]</scope>
    <source>
        <strain evidence="3">cv. 9930</strain>
    </source>
</reference>
<dbReference type="Proteomes" id="UP000029981">
    <property type="component" value="Chromosome 1"/>
</dbReference>
<evidence type="ECO:0000256" key="1">
    <source>
        <dbReference type="SAM" id="Phobius"/>
    </source>
</evidence>
<keyword evidence="1" id="KW-0812">Transmembrane</keyword>
<dbReference type="EMBL" id="CM002922">
    <property type="protein sequence ID" value="KGN66644.1"/>
    <property type="molecule type" value="Genomic_DNA"/>
</dbReference>
<organism evidence="2 3">
    <name type="scientific">Cucumis sativus</name>
    <name type="common">Cucumber</name>
    <dbReference type="NCBI Taxonomy" id="3659"/>
    <lineage>
        <taxon>Eukaryota</taxon>
        <taxon>Viridiplantae</taxon>
        <taxon>Streptophyta</taxon>
        <taxon>Embryophyta</taxon>
        <taxon>Tracheophyta</taxon>
        <taxon>Spermatophyta</taxon>
        <taxon>Magnoliopsida</taxon>
        <taxon>eudicotyledons</taxon>
        <taxon>Gunneridae</taxon>
        <taxon>Pentapetalae</taxon>
        <taxon>rosids</taxon>
        <taxon>fabids</taxon>
        <taxon>Cucurbitales</taxon>
        <taxon>Cucurbitaceae</taxon>
        <taxon>Benincaseae</taxon>
        <taxon>Cucumis</taxon>
    </lineage>
</organism>
<evidence type="ECO:0000313" key="2">
    <source>
        <dbReference type="EMBL" id="KGN66644.1"/>
    </source>
</evidence>
<keyword evidence="1" id="KW-1133">Transmembrane helix</keyword>
<dbReference type="Gramene" id="KGN66644">
    <property type="protein sequence ID" value="KGN66644"/>
    <property type="gene ID" value="Csa_1G652270"/>
</dbReference>
<proteinExistence type="predicted"/>
<reference evidence="2 3" key="2">
    <citation type="journal article" date="2009" name="PLoS ONE">
        <title>An integrated genetic and cytogenetic map of the cucumber genome.</title>
        <authorList>
            <person name="Ren Y."/>
            <person name="Zhang Z."/>
            <person name="Liu J."/>
            <person name="Staub J.E."/>
            <person name="Han Y."/>
            <person name="Cheng Z."/>
            <person name="Li X."/>
            <person name="Lu J."/>
            <person name="Miao H."/>
            <person name="Kang H."/>
            <person name="Xie B."/>
            <person name="Gu X."/>
            <person name="Wang X."/>
            <person name="Du Y."/>
            <person name="Jin W."/>
            <person name="Huang S."/>
        </authorList>
    </citation>
    <scope>NUCLEOTIDE SEQUENCE [LARGE SCALE GENOMIC DNA]</scope>
    <source>
        <strain evidence="3">cv. 9930</strain>
    </source>
</reference>
<gene>
    <name evidence="2" type="ORF">Csa_1G652270</name>
</gene>
<keyword evidence="1" id="KW-0472">Membrane</keyword>
<accession>A0A0A0M023</accession>
<protein>
    <submittedName>
        <fullName evidence="2">Uncharacterized protein</fullName>
    </submittedName>
</protein>
<reference evidence="2 3" key="3">
    <citation type="journal article" date="2010" name="BMC Genomics">
        <title>Transcriptome sequencing and comparative analysis of cucumber flowers with different sex types.</title>
        <authorList>
            <person name="Guo S."/>
            <person name="Zheng Y."/>
            <person name="Joung J.G."/>
            <person name="Liu S."/>
            <person name="Zhang Z."/>
            <person name="Crasta O.R."/>
            <person name="Sobral B.W."/>
            <person name="Xu Y."/>
            <person name="Huang S."/>
            <person name="Fei Z."/>
        </authorList>
    </citation>
    <scope>NUCLEOTIDE SEQUENCE [LARGE SCALE GENOMIC DNA]</scope>
    <source>
        <strain evidence="3">cv. 9930</strain>
    </source>
</reference>
<sequence length="93" mass="9974">MNLAICRNLQRTASPSSLAAVRPLPTDARVGPISCAPPNDLAISPLGSAVRRRSLLRLFLASSVSTFVLVVFSGISFGIEAVSFDCRLSKKWQ</sequence>
<reference evidence="2 3" key="1">
    <citation type="journal article" date="2009" name="Nat. Genet.">
        <title>The genome of the cucumber, Cucumis sativus L.</title>
        <authorList>
            <person name="Huang S."/>
            <person name="Li R."/>
            <person name="Zhang Z."/>
            <person name="Li L."/>
            <person name="Gu X."/>
            <person name="Fan W."/>
            <person name="Lucas W.J."/>
            <person name="Wang X."/>
            <person name="Xie B."/>
            <person name="Ni P."/>
            <person name="Ren Y."/>
            <person name="Zhu H."/>
            <person name="Li J."/>
            <person name="Lin K."/>
            <person name="Jin W."/>
            <person name="Fei Z."/>
            <person name="Li G."/>
            <person name="Staub J."/>
            <person name="Kilian A."/>
            <person name="van der Vossen E.A."/>
            <person name="Wu Y."/>
            <person name="Guo J."/>
            <person name="He J."/>
            <person name="Jia Z."/>
            <person name="Ren Y."/>
            <person name="Tian G."/>
            <person name="Lu Y."/>
            <person name="Ruan J."/>
            <person name="Qian W."/>
            <person name="Wang M."/>
            <person name="Huang Q."/>
            <person name="Li B."/>
            <person name="Xuan Z."/>
            <person name="Cao J."/>
            <person name="Asan"/>
            <person name="Wu Z."/>
            <person name="Zhang J."/>
            <person name="Cai Q."/>
            <person name="Bai Y."/>
            <person name="Zhao B."/>
            <person name="Han Y."/>
            <person name="Li Y."/>
            <person name="Li X."/>
            <person name="Wang S."/>
            <person name="Shi Q."/>
            <person name="Liu S."/>
            <person name="Cho W.K."/>
            <person name="Kim J.Y."/>
            <person name="Xu Y."/>
            <person name="Heller-Uszynska K."/>
            <person name="Miao H."/>
            <person name="Cheng Z."/>
            <person name="Zhang S."/>
            <person name="Wu J."/>
            <person name="Yang Y."/>
            <person name="Kang H."/>
            <person name="Li M."/>
            <person name="Liang H."/>
            <person name="Ren X."/>
            <person name="Shi Z."/>
            <person name="Wen M."/>
            <person name="Jian M."/>
            <person name="Yang H."/>
            <person name="Zhang G."/>
            <person name="Yang Z."/>
            <person name="Chen R."/>
            <person name="Liu S."/>
            <person name="Li J."/>
            <person name="Ma L."/>
            <person name="Liu H."/>
            <person name="Zhou Y."/>
            <person name="Zhao J."/>
            <person name="Fang X."/>
            <person name="Li G."/>
            <person name="Fang L."/>
            <person name="Li Y."/>
            <person name="Liu D."/>
            <person name="Zheng H."/>
            <person name="Zhang Y."/>
            <person name="Qin N."/>
            <person name="Li Z."/>
            <person name="Yang G."/>
            <person name="Yang S."/>
            <person name="Bolund L."/>
            <person name="Kristiansen K."/>
            <person name="Zheng H."/>
            <person name="Li S."/>
            <person name="Zhang X."/>
            <person name="Yang H."/>
            <person name="Wang J."/>
            <person name="Sun R."/>
            <person name="Zhang B."/>
            <person name="Jiang S."/>
            <person name="Wang J."/>
            <person name="Du Y."/>
            <person name="Li S."/>
        </authorList>
    </citation>
    <scope>NUCLEOTIDE SEQUENCE [LARGE SCALE GENOMIC DNA]</scope>
    <source>
        <strain evidence="3">cv. 9930</strain>
    </source>
</reference>
<keyword evidence="3" id="KW-1185">Reference proteome</keyword>
<evidence type="ECO:0000313" key="3">
    <source>
        <dbReference type="Proteomes" id="UP000029981"/>
    </source>
</evidence>
<name>A0A0A0M023_CUCSA</name>
<feature type="transmembrane region" description="Helical" evidence="1">
    <location>
        <begin position="58"/>
        <end position="79"/>
    </location>
</feature>
<dbReference type="AlphaFoldDB" id="A0A0A0M023"/>